<proteinExistence type="predicted"/>
<keyword evidence="2" id="KW-1185">Reference proteome</keyword>
<dbReference type="InterPro" id="IPR000608">
    <property type="entry name" value="UBC"/>
</dbReference>
<sequence>MACLQKLREDIALLERLFPKTHERFQIVSASIDELEVKFVGTDGKSIQICANIQENYPREPPIWFSESDDAIVTALLEQLTQSQDGTGILAQLHIPLDERDEGNGSELESTVDDDEEDDLMCEMEDVGAARVEHSEDGLVPPEGLAVITRVSQVQRQQHLKGAPAGSVTASDRLMKELKQIYSSDNYKNGVFSIELEKDNLYEWNVKLKKVDEDSNLATDLRQLAKPPHNKDGLLFQFIFGTSFPFEPPFVRLVSPVVTNGFVLSGGALCMELLTKQGWTASYSVESLITQISATLVKGNARISFEPKNGNTYSLVKAQQSFKSLVHIHAKSGWYTPPKNEG</sequence>
<dbReference type="SMART" id="SM00212">
    <property type="entry name" value="UBCc"/>
    <property type="match status" value="1"/>
</dbReference>
<organism evidence="2 3">
    <name type="scientific">Meloidogyne javanica</name>
    <name type="common">Root-knot nematode worm</name>
    <dbReference type="NCBI Taxonomy" id="6303"/>
    <lineage>
        <taxon>Eukaryota</taxon>
        <taxon>Metazoa</taxon>
        <taxon>Ecdysozoa</taxon>
        <taxon>Nematoda</taxon>
        <taxon>Chromadorea</taxon>
        <taxon>Rhabditida</taxon>
        <taxon>Tylenchina</taxon>
        <taxon>Tylenchomorpha</taxon>
        <taxon>Tylenchoidea</taxon>
        <taxon>Meloidogynidae</taxon>
        <taxon>Meloidogyninae</taxon>
        <taxon>Meloidogyne</taxon>
        <taxon>Meloidogyne incognita group</taxon>
    </lineage>
</organism>
<protein>
    <submittedName>
        <fullName evidence="3">UBC core domain-containing protein</fullName>
    </submittedName>
</protein>
<name>A0A915NDD9_MELJA</name>
<dbReference type="Pfam" id="PF00179">
    <property type="entry name" value="UQ_con"/>
    <property type="match status" value="1"/>
</dbReference>
<dbReference type="InterPro" id="IPR016135">
    <property type="entry name" value="UBQ-conjugating_enzyme/RWD"/>
</dbReference>
<dbReference type="WBParaSite" id="scaffold9743_cov237.g14226">
    <property type="protein sequence ID" value="scaffold9743_cov237.g14226"/>
    <property type="gene ID" value="scaffold9743_cov237.g14226"/>
</dbReference>
<evidence type="ECO:0000313" key="3">
    <source>
        <dbReference type="WBParaSite" id="scaffold9743_cov237.g14226"/>
    </source>
</evidence>
<evidence type="ECO:0000313" key="2">
    <source>
        <dbReference type="Proteomes" id="UP000887561"/>
    </source>
</evidence>
<dbReference type="CDD" id="cd23802">
    <property type="entry name" value="UBCc_UBE2Q"/>
    <property type="match status" value="1"/>
</dbReference>
<evidence type="ECO:0000259" key="1">
    <source>
        <dbReference type="PROSITE" id="PS50127"/>
    </source>
</evidence>
<reference evidence="3" key="1">
    <citation type="submission" date="2022-11" db="UniProtKB">
        <authorList>
            <consortium name="WormBaseParasite"/>
        </authorList>
    </citation>
    <scope>IDENTIFICATION</scope>
</reference>
<accession>A0A915NDD9</accession>
<dbReference type="AlphaFoldDB" id="A0A915NDD9"/>
<dbReference type="SUPFAM" id="SSF54495">
    <property type="entry name" value="UBC-like"/>
    <property type="match status" value="1"/>
</dbReference>
<dbReference type="PROSITE" id="PS50127">
    <property type="entry name" value="UBC_2"/>
    <property type="match status" value="1"/>
</dbReference>
<dbReference type="Proteomes" id="UP000887561">
    <property type="component" value="Unplaced"/>
</dbReference>
<dbReference type="Gene3D" id="3.10.110.10">
    <property type="entry name" value="Ubiquitin Conjugating Enzyme"/>
    <property type="match status" value="1"/>
</dbReference>
<feature type="domain" description="UBC core" evidence="1">
    <location>
        <begin position="169"/>
        <end position="335"/>
    </location>
</feature>